<dbReference type="SUPFAM" id="SSF48403">
    <property type="entry name" value="Ankyrin repeat"/>
    <property type="match status" value="1"/>
</dbReference>
<dbReference type="Gene3D" id="1.25.40.20">
    <property type="entry name" value="Ankyrin repeat-containing domain"/>
    <property type="match status" value="1"/>
</dbReference>
<dbReference type="SMART" id="SM00248">
    <property type="entry name" value="ANK"/>
    <property type="match status" value="2"/>
</dbReference>
<accession>A0ABP0ZW26</accession>
<dbReference type="EMBL" id="OZ022412">
    <property type="protein sequence ID" value="CAK9442217.1"/>
    <property type="molecule type" value="Genomic_DNA"/>
</dbReference>
<protein>
    <recommendedName>
        <fullName evidence="5">Ankyrin repeat-containing protein YAR1</fullName>
    </recommendedName>
</protein>
<dbReference type="InterPro" id="IPR036770">
    <property type="entry name" value="Ankyrin_rpt-contain_sf"/>
</dbReference>
<evidence type="ECO:0000313" key="3">
    <source>
        <dbReference type="EMBL" id="CAK9442217.1"/>
    </source>
</evidence>
<dbReference type="RefSeq" id="XP_066832898.1">
    <property type="nucleotide sequence ID" value="XM_066976350.1"/>
</dbReference>
<feature type="region of interest" description="Disordered" evidence="2">
    <location>
        <begin position="186"/>
        <end position="221"/>
    </location>
</feature>
<evidence type="ECO:0008006" key="5">
    <source>
        <dbReference type="Google" id="ProtNLM"/>
    </source>
</evidence>
<organism evidence="3 4">
    <name type="scientific">Lodderomyces beijingensis</name>
    <dbReference type="NCBI Taxonomy" id="1775926"/>
    <lineage>
        <taxon>Eukaryota</taxon>
        <taxon>Fungi</taxon>
        <taxon>Dikarya</taxon>
        <taxon>Ascomycota</taxon>
        <taxon>Saccharomycotina</taxon>
        <taxon>Pichiomycetes</taxon>
        <taxon>Debaryomycetaceae</taxon>
        <taxon>Candida/Lodderomyces clade</taxon>
        <taxon>Lodderomyces</taxon>
    </lineage>
</organism>
<feature type="repeat" description="ANK" evidence="1">
    <location>
        <begin position="48"/>
        <end position="70"/>
    </location>
</feature>
<dbReference type="PANTHER" id="PTHR24121">
    <property type="entry name" value="NO MECHANORECEPTOR POTENTIAL C, ISOFORM D-RELATED"/>
    <property type="match status" value="1"/>
</dbReference>
<sequence>MSEEIEKLTQEEMDVVIYDARAGDIETLQEIFDEIPKGHLMTIKDDITLSTPVHMAAANGHLETVKYLLSLVPKSDAETLVRAKNETGNTALHWAAYNGHLAVVQLLIEEYHADPFDKNEAGHDAIYEAENNGKTEVESWFLKKYTPEQDFTVEEDGASTKVTYTPGKESKLADDNARDAVFASSVKDGYDGESSRDNNNTGSSQTCKSVEEGVAQVSLND</sequence>
<dbReference type="PANTHER" id="PTHR24121:SF21">
    <property type="entry name" value="ANKYRIN REPEAT FAMILY PROTEIN"/>
    <property type="match status" value="1"/>
</dbReference>
<feature type="repeat" description="ANK" evidence="1">
    <location>
        <begin position="87"/>
        <end position="109"/>
    </location>
</feature>
<dbReference type="InterPro" id="IPR002110">
    <property type="entry name" value="Ankyrin_rpt"/>
</dbReference>
<keyword evidence="4" id="KW-1185">Reference proteome</keyword>
<evidence type="ECO:0000256" key="2">
    <source>
        <dbReference type="SAM" id="MobiDB-lite"/>
    </source>
</evidence>
<proteinExistence type="predicted"/>
<dbReference type="Proteomes" id="UP001497383">
    <property type="component" value="Chromosome 8"/>
</dbReference>
<reference evidence="3 4" key="1">
    <citation type="submission" date="2024-03" db="EMBL/GenBank/DDBJ databases">
        <authorList>
            <person name="Brejova B."/>
        </authorList>
    </citation>
    <scope>NUCLEOTIDE SEQUENCE [LARGE SCALE GENOMIC DNA]</scope>
    <source>
        <strain evidence="3 4">CBS 14171</strain>
    </source>
</reference>
<dbReference type="PROSITE" id="PS50297">
    <property type="entry name" value="ANK_REP_REGION"/>
    <property type="match status" value="2"/>
</dbReference>
<dbReference type="GeneID" id="92211156"/>
<dbReference type="Pfam" id="PF12796">
    <property type="entry name" value="Ank_2"/>
    <property type="match status" value="1"/>
</dbReference>
<evidence type="ECO:0000256" key="1">
    <source>
        <dbReference type="PROSITE-ProRule" id="PRU00023"/>
    </source>
</evidence>
<gene>
    <name evidence="3" type="ORF">LODBEIA_P59600</name>
</gene>
<feature type="compositionally biased region" description="Polar residues" evidence="2">
    <location>
        <begin position="197"/>
        <end position="208"/>
    </location>
</feature>
<dbReference type="PROSITE" id="PS50088">
    <property type="entry name" value="ANK_REPEAT"/>
    <property type="match status" value="2"/>
</dbReference>
<evidence type="ECO:0000313" key="4">
    <source>
        <dbReference type="Proteomes" id="UP001497383"/>
    </source>
</evidence>
<name>A0ABP0ZW26_9ASCO</name>
<keyword evidence="1" id="KW-0040">ANK repeat</keyword>